<dbReference type="NCBIfam" id="TIGR00229">
    <property type="entry name" value="sensory_box"/>
    <property type="match status" value="2"/>
</dbReference>
<dbReference type="Pfam" id="PF02518">
    <property type="entry name" value="HATPase_c"/>
    <property type="match status" value="1"/>
</dbReference>
<dbReference type="EMBL" id="VIKU02000001">
    <property type="protein sequence ID" value="NHF58795.1"/>
    <property type="molecule type" value="Genomic_DNA"/>
</dbReference>
<reference evidence="16" key="2">
    <citation type="submission" date="2020-03" db="EMBL/GenBank/DDBJ databases">
        <title>Flavobacteriaceae bacterium strain TP-CH-4, a member of the family Flavobacteriaceae isolated from a deep-sea seamount.</title>
        <authorList>
            <person name="Zhang D.-C."/>
        </authorList>
    </citation>
    <scope>NUCLEOTIDE SEQUENCE</scope>
    <source>
        <strain evidence="16">TP-CH-4</strain>
    </source>
</reference>
<keyword evidence="9" id="KW-0677">Repeat</keyword>
<dbReference type="SMART" id="SM00091">
    <property type="entry name" value="PAS"/>
    <property type="match status" value="2"/>
</dbReference>
<evidence type="ECO:0000259" key="15">
    <source>
        <dbReference type="PROSITE" id="PS50113"/>
    </source>
</evidence>
<evidence type="ECO:0000313" key="17">
    <source>
        <dbReference type="Proteomes" id="UP000707206"/>
    </source>
</evidence>
<keyword evidence="5" id="KW-0997">Cell inner membrane</keyword>
<feature type="domain" description="PAC" evidence="15">
    <location>
        <begin position="195"/>
        <end position="246"/>
    </location>
</feature>
<sequence length="605" mass="68682">MKTLTTNFLIKDSPMAVAIFDTQMCFISHSDIWSIKFGQGRQTLQGKSLYDIAPNTPKTLRQIHVDCLAGASNSNNGQKFIHPDGTVQWLKWKMKPWRDEEDRIGGLIMVQEDITEEKLKEELLLKAKSVARIGGWEVDMTSNKVYWTQITREIHEVPEDYEPNLEEGINFYKEGWHRNEITRLVTEAMTQGTPWDTELIIITATGREVWVRAKGEAETINGKCVRIYGTFQDIDEKKRMQLEYQTVSDRLAIATHAAKIGIWDYDIVHNNLVWDDNMYKLYGIKPSDFGGVVEAWEAAVHPDDKERSQKGVEMAIAGVQEFNAEFRVIWPNGEIRYIKAESTVRRDTNGNPVRMVGANWDITEDKRAEKKLKNLLDITSEQNNSLLNFAHIVSHNLRSHSSNLSMLSGFLSQEEDENERKNLLDMLGNATESLNETVLHLNEVVQVKTGAIDKMKSVNLLDTISGVQKNLALLLKEKEVTVKVKVAKEMTVNAIPAYLDSILLNLFTNSIKYSSPKRPPVISVKAENEEDGKLVVTFSDNGLGIDLERHGKKLFGMYKTFHKHKDAKGIGLFITKNQMEAMNGQIEVTSAVGVGTNFRLYFQQT</sequence>
<dbReference type="Pfam" id="PF08447">
    <property type="entry name" value="PAS_3"/>
    <property type="match status" value="1"/>
</dbReference>
<evidence type="ECO:0000256" key="13">
    <source>
        <dbReference type="ARBA" id="ARBA00023136"/>
    </source>
</evidence>
<keyword evidence="4" id="KW-1003">Cell membrane</keyword>
<dbReference type="PROSITE" id="PS50109">
    <property type="entry name" value="HIS_KIN"/>
    <property type="match status" value="1"/>
</dbReference>
<dbReference type="SUPFAM" id="SSF55874">
    <property type="entry name" value="ATPase domain of HSP90 chaperone/DNA topoisomerase II/histidine kinase"/>
    <property type="match status" value="1"/>
</dbReference>
<reference evidence="16" key="1">
    <citation type="submission" date="2019-07" db="EMBL/GenBank/DDBJ databases">
        <authorList>
            <person name="De-Chao Zhang Q."/>
        </authorList>
    </citation>
    <scope>NUCLEOTIDE SEQUENCE</scope>
    <source>
        <strain evidence="16">TP-CH-4</strain>
    </source>
</reference>
<dbReference type="Gene3D" id="2.10.70.100">
    <property type="match status" value="2"/>
</dbReference>
<dbReference type="GO" id="GO:0004673">
    <property type="term" value="F:protein histidine kinase activity"/>
    <property type="evidence" value="ECO:0007669"/>
    <property type="project" value="UniProtKB-EC"/>
</dbReference>
<feature type="domain" description="PAC" evidence="15">
    <location>
        <begin position="74"/>
        <end position="126"/>
    </location>
</feature>
<evidence type="ECO:0000256" key="4">
    <source>
        <dbReference type="ARBA" id="ARBA00022475"/>
    </source>
</evidence>
<dbReference type="InterPro" id="IPR000700">
    <property type="entry name" value="PAS-assoc_C"/>
</dbReference>
<dbReference type="AlphaFoldDB" id="A0A967AT93"/>
<dbReference type="PRINTS" id="PR00344">
    <property type="entry name" value="BCTRLSENSOR"/>
</dbReference>
<evidence type="ECO:0000256" key="2">
    <source>
        <dbReference type="ARBA" id="ARBA00004429"/>
    </source>
</evidence>
<evidence type="ECO:0000256" key="1">
    <source>
        <dbReference type="ARBA" id="ARBA00000085"/>
    </source>
</evidence>
<evidence type="ECO:0000313" key="16">
    <source>
        <dbReference type="EMBL" id="NHF58795.1"/>
    </source>
</evidence>
<dbReference type="FunFam" id="2.10.70.100:FF:000001">
    <property type="entry name" value="Sensory transduction histidine kinase"/>
    <property type="match status" value="1"/>
</dbReference>
<evidence type="ECO:0000256" key="5">
    <source>
        <dbReference type="ARBA" id="ARBA00022519"/>
    </source>
</evidence>
<evidence type="ECO:0000256" key="11">
    <source>
        <dbReference type="ARBA" id="ARBA00022777"/>
    </source>
</evidence>
<evidence type="ECO:0000256" key="7">
    <source>
        <dbReference type="ARBA" id="ARBA00022679"/>
    </source>
</evidence>
<keyword evidence="13" id="KW-0472">Membrane</keyword>
<organism evidence="16 17">
    <name type="scientific">Pelagihabitans pacificus</name>
    <dbReference type="NCBI Taxonomy" id="2696054"/>
    <lineage>
        <taxon>Bacteria</taxon>
        <taxon>Pseudomonadati</taxon>
        <taxon>Bacteroidota</taxon>
        <taxon>Flavobacteriia</taxon>
        <taxon>Flavobacteriales</taxon>
        <taxon>Flavobacteriaceae</taxon>
        <taxon>Pelagihabitans</taxon>
    </lineage>
</organism>
<dbReference type="Gene3D" id="3.30.450.20">
    <property type="entry name" value="PAS domain"/>
    <property type="match status" value="3"/>
</dbReference>
<keyword evidence="8" id="KW-0812">Transmembrane</keyword>
<evidence type="ECO:0000256" key="3">
    <source>
        <dbReference type="ARBA" id="ARBA00012438"/>
    </source>
</evidence>
<dbReference type="InterPro" id="IPR036890">
    <property type="entry name" value="HATPase_C_sf"/>
</dbReference>
<evidence type="ECO:0000256" key="6">
    <source>
        <dbReference type="ARBA" id="ARBA00022553"/>
    </source>
</evidence>
<dbReference type="RefSeq" id="WP_152573266.1">
    <property type="nucleotide sequence ID" value="NZ_VIKU02000001.1"/>
</dbReference>
<evidence type="ECO:0000256" key="8">
    <source>
        <dbReference type="ARBA" id="ARBA00022692"/>
    </source>
</evidence>
<keyword evidence="11" id="KW-0418">Kinase</keyword>
<accession>A0A967AT93</accession>
<dbReference type="InterPro" id="IPR000014">
    <property type="entry name" value="PAS"/>
</dbReference>
<dbReference type="InterPro" id="IPR004358">
    <property type="entry name" value="Sig_transdc_His_kin-like_C"/>
</dbReference>
<dbReference type="CDD" id="cd00130">
    <property type="entry name" value="PAS"/>
    <property type="match status" value="2"/>
</dbReference>
<dbReference type="SUPFAM" id="SSF55785">
    <property type="entry name" value="PYP-like sensor domain (PAS domain)"/>
    <property type="match status" value="3"/>
</dbReference>
<dbReference type="InterPro" id="IPR035965">
    <property type="entry name" value="PAS-like_dom_sf"/>
</dbReference>
<dbReference type="EC" id="2.7.13.3" evidence="3"/>
<evidence type="ECO:0000256" key="12">
    <source>
        <dbReference type="ARBA" id="ARBA00022989"/>
    </source>
</evidence>
<keyword evidence="17" id="KW-1185">Reference proteome</keyword>
<name>A0A967AT93_9FLAO</name>
<dbReference type="Pfam" id="PF13426">
    <property type="entry name" value="PAS_9"/>
    <property type="match status" value="1"/>
</dbReference>
<keyword evidence="12" id="KW-1133">Transmembrane helix</keyword>
<dbReference type="GO" id="GO:0005886">
    <property type="term" value="C:plasma membrane"/>
    <property type="evidence" value="ECO:0007669"/>
    <property type="project" value="UniProtKB-SubCell"/>
</dbReference>
<evidence type="ECO:0000259" key="14">
    <source>
        <dbReference type="PROSITE" id="PS50109"/>
    </source>
</evidence>
<gene>
    <name evidence="16" type="ORF">FK220_005555</name>
</gene>
<comment type="catalytic activity">
    <reaction evidence="1">
        <text>ATP + protein L-histidine = ADP + protein N-phospho-L-histidine.</text>
        <dbReference type="EC" id="2.7.13.3"/>
    </reaction>
</comment>
<dbReference type="Gene3D" id="3.30.565.10">
    <property type="entry name" value="Histidine kinase-like ATPase, C-terminal domain"/>
    <property type="match status" value="1"/>
</dbReference>
<keyword evidence="10" id="KW-0547">Nucleotide-binding</keyword>
<proteinExistence type="predicted"/>
<comment type="caution">
    <text evidence="16">The sequence shown here is derived from an EMBL/GenBank/DDBJ whole genome shotgun (WGS) entry which is preliminary data.</text>
</comment>
<evidence type="ECO:0000256" key="10">
    <source>
        <dbReference type="ARBA" id="ARBA00022741"/>
    </source>
</evidence>
<dbReference type="InterPro" id="IPR003594">
    <property type="entry name" value="HATPase_dom"/>
</dbReference>
<dbReference type="SMART" id="SM00387">
    <property type="entry name" value="HATPase_c"/>
    <property type="match status" value="1"/>
</dbReference>
<dbReference type="InterPro" id="IPR013656">
    <property type="entry name" value="PAS_4"/>
</dbReference>
<dbReference type="Proteomes" id="UP000707206">
    <property type="component" value="Unassembled WGS sequence"/>
</dbReference>
<protein>
    <recommendedName>
        <fullName evidence="3">histidine kinase</fullName>
        <ecNumber evidence="3">2.7.13.3</ecNumber>
    </recommendedName>
</protein>
<dbReference type="Pfam" id="PF08448">
    <property type="entry name" value="PAS_4"/>
    <property type="match status" value="1"/>
</dbReference>
<keyword evidence="7" id="KW-0808">Transferase</keyword>
<feature type="domain" description="PAC" evidence="15">
    <location>
        <begin position="322"/>
        <end position="374"/>
    </location>
</feature>
<dbReference type="InterPro" id="IPR005467">
    <property type="entry name" value="His_kinase_dom"/>
</dbReference>
<dbReference type="InterPro" id="IPR052162">
    <property type="entry name" value="Sensor_kinase/Photoreceptor"/>
</dbReference>
<dbReference type="InterPro" id="IPR001610">
    <property type="entry name" value="PAC"/>
</dbReference>
<comment type="subcellular location">
    <subcellularLocation>
        <location evidence="2">Cell inner membrane</location>
        <topology evidence="2">Multi-pass membrane protein</topology>
    </subcellularLocation>
</comment>
<dbReference type="PANTHER" id="PTHR43304">
    <property type="entry name" value="PHYTOCHROME-LIKE PROTEIN CPH1"/>
    <property type="match status" value="1"/>
</dbReference>
<dbReference type="InterPro" id="IPR013655">
    <property type="entry name" value="PAS_fold_3"/>
</dbReference>
<dbReference type="SMART" id="SM00086">
    <property type="entry name" value="PAC"/>
    <property type="match status" value="3"/>
</dbReference>
<keyword evidence="6" id="KW-0597">Phosphoprotein</keyword>
<feature type="domain" description="Histidine kinase" evidence="14">
    <location>
        <begin position="392"/>
        <end position="605"/>
    </location>
</feature>
<dbReference type="GO" id="GO:0000166">
    <property type="term" value="F:nucleotide binding"/>
    <property type="evidence" value="ECO:0007669"/>
    <property type="project" value="UniProtKB-KW"/>
</dbReference>
<dbReference type="PANTHER" id="PTHR43304:SF1">
    <property type="entry name" value="PAC DOMAIN-CONTAINING PROTEIN"/>
    <property type="match status" value="1"/>
</dbReference>
<evidence type="ECO:0000256" key="9">
    <source>
        <dbReference type="ARBA" id="ARBA00022737"/>
    </source>
</evidence>
<dbReference type="PROSITE" id="PS50113">
    <property type="entry name" value="PAC"/>
    <property type="match status" value="3"/>
</dbReference>